<dbReference type="EMBL" id="JASMQC010000036">
    <property type="protein sequence ID" value="KAK1930889.1"/>
    <property type="molecule type" value="Genomic_DNA"/>
</dbReference>
<evidence type="ECO:0000256" key="2">
    <source>
        <dbReference type="ARBA" id="ARBA00004613"/>
    </source>
</evidence>
<reference evidence="5" key="1">
    <citation type="submission" date="2023-08" db="EMBL/GenBank/DDBJ databases">
        <title>Reference Genome Resource for the Citrus Pathogen Phytophthora citrophthora.</title>
        <authorList>
            <person name="Moller H."/>
            <person name="Coetzee B."/>
            <person name="Rose L.J."/>
            <person name="Van Niekerk J.M."/>
        </authorList>
    </citation>
    <scope>NUCLEOTIDE SEQUENCE</scope>
    <source>
        <strain evidence="5">STE-U-9442</strain>
    </source>
</reference>
<dbReference type="GO" id="GO:0043657">
    <property type="term" value="C:host cell"/>
    <property type="evidence" value="ECO:0007669"/>
    <property type="project" value="UniProtKB-SubCell"/>
</dbReference>
<dbReference type="InterPro" id="IPR045379">
    <property type="entry name" value="Crinkler_N"/>
</dbReference>
<evidence type="ECO:0000313" key="6">
    <source>
        <dbReference type="Proteomes" id="UP001259832"/>
    </source>
</evidence>
<organism evidence="5 6">
    <name type="scientific">Phytophthora citrophthora</name>
    <dbReference type="NCBI Taxonomy" id="4793"/>
    <lineage>
        <taxon>Eukaryota</taxon>
        <taxon>Sar</taxon>
        <taxon>Stramenopiles</taxon>
        <taxon>Oomycota</taxon>
        <taxon>Peronosporomycetes</taxon>
        <taxon>Peronosporales</taxon>
        <taxon>Peronosporaceae</taxon>
        <taxon>Phytophthora</taxon>
    </lineage>
</organism>
<proteinExistence type="predicted"/>
<evidence type="ECO:0000256" key="3">
    <source>
        <dbReference type="ARBA" id="ARBA00022525"/>
    </source>
</evidence>
<evidence type="ECO:0000256" key="1">
    <source>
        <dbReference type="ARBA" id="ARBA00004340"/>
    </source>
</evidence>
<feature type="domain" description="Crinkler effector protein N-terminal" evidence="4">
    <location>
        <begin position="2"/>
        <end position="112"/>
    </location>
</feature>
<comment type="subcellular location">
    <subcellularLocation>
        <location evidence="1">Host cell</location>
    </subcellularLocation>
    <subcellularLocation>
        <location evidence="2">Secreted</location>
    </subcellularLocation>
</comment>
<keyword evidence="6" id="KW-1185">Reference proteome</keyword>
<sequence length="220" mass="24987">MVKVFCAIVGDTDRAFCVQVVEDDCVHDLKVAIKDANPNDLKNVDADTLELFLAKKGTTWLKEQDLIQMRERDIHEEDERNYMGEALKLSTDEIRPKFPTPIPEGTIPVLVKVPSRVFSMWERVPRDFPALVIGNNPLVRIPAAYTRDSGLTANEDKDLLLYRRSQLIEEWQSIKAYVCKTFAELWIVGPPGTGKSCAAFAFACSLDRTDWDILWPVGMR</sequence>
<keyword evidence="3" id="KW-0964">Secreted</keyword>
<evidence type="ECO:0000259" key="4">
    <source>
        <dbReference type="Pfam" id="PF20147"/>
    </source>
</evidence>
<dbReference type="Pfam" id="PF20147">
    <property type="entry name" value="Crinkler"/>
    <property type="match status" value="1"/>
</dbReference>
<protein>
    <recommendedName>
        <fullName evidence="4">Crinkler effector protein N-terminal domain-containing protein</fullName>
    </recommendedName>
</protein>
<dbReference type="GO" id="GO:0005576">
    <property type="term" value="C:extracellular region"/>
    <property type="evidence" value="ECO:0007669"/>
    <property type="project" value="UniProtKB-SubCell"/>
</dbReference>
<accession>A0AAD9G2N5</accession>
<comment type="caution">
    <text evidence="5">The sequence shown here is derived from an EMBL/GenBank/DDBJ whole genome shotgun (WGS) entry which is preliminary data.</text>
</comment>
<gene>
    <name evidence="5" type="ORF">P3T76_013478</name>
</gene>
<dbReference type="AlphaFoldDB" id="A0AAD9G2N5"/>
<evidence type="ECO:0000313" key="5">
    <source>
        <dbReference type="EMBL" id="KAK1930889.1"/>
    </source>
</evidence>
<dbReference type="Proteomes" id="UP001259832">
    <property type="component" value="Unassembled WGS sequence"/>
</dbReference>
<name>A0AAD9G2N5_9STRA</name>